<name>A0A4Y2WQ67_ARAVE</name>
<evidence type="ECO:0000313" key="3">
    <source>
        <dbReference type="Proteomes" id="UP000499080"/>
    </source>
</evidence>
<reference evidence="1 3" key="1">
    <citation type="journal article" date="2019" name="Sci. Rep.">
        <title>Orb-weaving spider Araneus ventricosus genome elucidates the spidroin gene catalogue.</title>
        <authorList>
            <person name="Kono N."/>
            <person name="Nakamura H."/>
            <person name="Ohtoshi R."/>
            <person name="Moran D.A.P."/>
            <person name="Shinohara A."/>
            <person name="Yoshida Y."/>
            <person name="Fujiwara M."/>
            <person name="Mori M."/>
            <person name="Tomita M."/>
            <person name="Arakawa K."/>
        </authorList>
    </citation>
    <scope>NUCLEOTIDE SEQUENCE [LARGE SCALE GENOMIC DNA]</scope>
</reference>
<protein>
    <submittedName>
        <fullName evidence="1">Uncharacterized protein</fullName>
    </submittedName>
</protein>
<organism evidence="1 3">
    <name type="scientific">Araneus ventricosus</name>
    <name type="common">Orbweaver spider</name>
    <name type="synonym">Epeira ventricosa</name>
    <dbReference type="NCBI Taxonomy" id="182803"/>
    <lineage>
        <taxon>Eukaryota</taxon>
        <taxon>Metazoa</taxon>
        <taxon>Ecdysozoa</taxon>
        <taxon>Arthropoda</taxon>
        <taxon>Chelicerata</taxon>
        <taxon>Arachnida</taxon>
        <taxon>Araneae</taxon>
        <taxon>Araneomorphae</taxon>
        <taxon>Entelegynae</taxon>
        <taxon>Araneoidea</taxon>
        <taxon>Araneidae</taxon>
        <taxon>Araneus</taxon>
    </lineage>
</organism>
<evidence type="ECO:0000313" key="1">
    <source>
        <dbReference type="EMBL" id="GBO38352.1"/>
    </source>
</evidence>
<dbReference type="Proteomes" id="UP000499080">
    <property type="component" value="Unassembled WGS sequence"/>
</dbReference>
<accession>A0A4Y2WQ67</accession>
<gene>
    <name evidence="2" type="ORF">AVEN_102709_1</name>
    <name evidence="1" type="ORF">AVEN_192671_1</name>
</gene>
<proteinExistence type="predicted"/>
<sequence>MEYLLYLNISAKTFFNDVWSSPLVQKQDDLKQKMDVFLSDDVLTIRCGMWENERSERWTMLCCDPIPSDRSILGWNIGKTQRS</sequence>
<dbReference type="AlphaFoldDB" id="A0A4Y2WQ67"/>
<dbReference type="EMBL" id="BGPR01063054">
    <property type="protein sequence ID" value="GBO38366.1"/>
    <property type="molecule type" value="Genomic_DNA"/>
</dbReference>
<dbReference type="EMBL" id="BGPR01063035">
    <property type="protein sequence ID" value="GBO38352.1"/>
    <property type="molecule type" value="Genomic_DNA"/>
</dbReference>
<keyword evidence="3" id="KW-1185">Reference proteome</keyword>
<comment type="caution">
    <text evidence="1">The sequence shown here is derived from an EMBL/GenBank/DDBJ whole genome shotgun (WGS) entry which is preliminary data.</text>
</comment>
<evidence type="ECO:0000313" key="2">
    <source>
        <dbReference type="EMBL" id="GBO38366.1"/>
    </source>
</evidence>